<evidence type="ECO:0000313" key="3">
    <source>
        <dbReference type="EMBL" id="CDC77330.1"/>
    </source>
</evidence>
<dbReference type="GO" id="GO:0005996">
    <property type="term" value="P:monosaccharide metabolic process"/>
    <property type="evidence" value="ECO:0007669"/>
    <property type="project" value="InterPro"/>
</dbReference>
<protein>
    <submittedName>
        <fullName evidence="3">L-fucose isomerase C-terminal domain protein</fullName>
    </submittedName>
</protein>
<dbReference type="EMBL" id="JALEMU010000060">
    <property type="protein sequence ID" value="MCI5755392.1"/>
    <property type="molecule type" value="Genomic_DNA"/>
</dbReference>
<dbReference type="Proteomes" id="UP000017938">
    <property type="component" value="Unassembled WGS sequence"/>
</dbReference>
<reference evidence="3" key="1">
    <citation type="submission" date="2012-11" db="EMBL/GenBank/DDBJ databases">
        <title>Dependencies among metagenomic species, viruses, plasmids and units of genetic variation.</title>
        <authorList>
            <person name="Nielsen H.B."/>
            <person name="Almeida M."/>
            <person name="Juncker A.S."/>
            <person name="Rasmussen S."/>
            <person name="Li J."/>
            <person name="Sunagawa S."/>
            <person name="Plichta D."/>
            <person name="Gautier L."/>
            <person name="Le Chatelier E."/>
            <person name="Peletier E."/>
            <person name="Bonde I."/>
            <person name="Nielsen T."/>
            <person name="Manichanh C."/>
            <person name="Arumugam M."/>
            <person name="Batto J."/>
            <person name="Santos M.B.Q.D."/>
            <person name="Blom N."/>
            <person name="Borruel N."/>
            <person name="Burgdorf K.S."/>
            <person name="Boumezbeur F."/>
            <person name="Casellas F."/>
            <person name="Dore J."/>
            <person name="Guarner F."/>
            <person name="Hansen T."/>
            <person name="Hildebrand F."/>
            <person name="Kaas R.S."/>
            <person name="Kennedy S."/>
            <person name="Kristiansen K."/>
            <person name="Kultima J.R."/>
            <person name="Leonard P."/>
            <person name="Levenez F."/>
            <person name="Lund O."/>
            <person name="Moumen B."/>
            <person name="Le Paslier D."/>
            <person name="Pons N."/>
            <person name="Pedersen O."/>
            <person name="Prifti E."/>
            <person name="Qin J."/>
            <person name="Raes J."/>
            <person name="Tap J."/>
            <person name="Tims S."/>
            <person name="Ussery D.W."/>
            <person name="Yamada T."/>
            <person name="MetaHit consortium"/>
            <person name="Renault P."/>
            <person name="Sicheritz-Ponten T."/>
            <person name="Bork P."/>
            <person name="Wang J."/>
            <person name="Brunak S."/>
            <person name="Ehrlich S.D."/>
        </authorList>
    </citation>
    <scope>NUCLEOTIDE SEQUENCE [LARGE SCALE GENOMIC DNA]</scope>
</reference>
<sequence>MKLALLVANRGFFPSSVIEAAYAEMKNAFVRAEIECLTLEEGKTKYNAVETTEDGNIYHEFLAAHRGEYDGLVVCLPNFGDENGIKAALRGIDVPVLIQAYPDEPGKMDFEHRRDAFCGKFALTSVLNQMGVKYTGYTPFAVAPDTDEFVAQLKRFAATCRVVKALTGMRVGVIGARTSAFKSVRYDETVLERHGVEVETYDLTSIMKIYNSLSDSDGSVLEWRRDLNAAMNCSAAPAGRDLVLAKFGAAVESVIKTAKLDAIAIRCWSELQELLGIAPCSILGLLNHKGISAACETDVSNAVAMRALAAASGRSAGCLDLNNNYGAEENKCILFHCGPLPEELMELPGVIEDHKMLSKGKPEKCSWGLNVGRVRTGEITICGMRATNGELAFFSDRAVITDDPVDGDFFGVHAVMETPDLQNKLKKIADGGFHHHAIITQTDVFEALNEALSKYLGYTHVDIH</sequence>
<name>R6TYR1_9BACT</name>
<keyword evidence="1 3" id="KW-0413">Isomerase</keyword>
<dbReference type="AlphaFoldDB" id="R6TYR1"/>
<proteinExistence type="predicted"/>
<gene>
    <name evidence="3" type="ORF">BN580_00376</name>
    <name evidence="4" type="ORF">MR241_03770</name>
</gene>
<evidence type="ECO:0000256" key="1">
    <source>
        <dbReference type="ARBA" id="ARBA00023235"/>
    </source>
</evidence>
<organism evidence="3 5">
    <name type="scientific">Candidatus Colimorpha enterica</name>
    <dbReference type="NCBI Taxonomy" id="3083063"/>
    <lineage>
        <taxon>Bacteria</taxon>
        <taxon>Pseudomonadati</taxon>
        <taxon>Bacteroidota</taxon>
        <taxon>Bacteroidia</taxon>
        <taxon>Bacteroidales</taxon>
        <taxon>Candidatus Colimorpha</taxon>
    </lineage>
</organism>
<reference evidence="4 6" key="2">
    <citation type="submission" date="2022-03" db="EMBL/GenBank/DDBJ databases">
        <title>Metagenome-assembled genomes from swine fecal metagenomes.</title>
        <authorList>
            <person name="Holman D.B."/>
            <person name="Kommadath A."/>
        </authorList>
    </citation>
    <scope>NUCLEOTIDE SEQUENCE [LARGE SCALE GENOMIC DNA]</scope>
    <source>
        <strain evidence="4">SUG147</strain>
    </source>
</reference>
<dbReference type="EMBL" id="CBFW010000434">
    <property type="protein sequence ID" value="CDC77330.1"/>
    <property type="molecule type" value="Genomic_DNA"/>
</dbReference>
<dbReference type="GO" id="GO:0005737">
    <property type="term" value="C:cytoplasm"/>
    <property type="evidence" value="ECO:0007669"/>
    <property type="project" value="InterPro"/>
</dbReference>
<keyword evidence="2" id="KW-0119">Carbohydrate metabolism</keyword>
<evidence type="ECO:0000313" key="4">
    <source>
        <dbReference type="EMBL" id="MCI5755392.1"/>
    </source>
</evidence>
<evidence type="ECO:0000256" key="2">
    <source>
        <dbReference type="ARBA" id="ARBA00023277"/>
    </source>
</evidence>
<dbReference type="PANTHER" id="PTHR36120">
    <property type="entry name" value="FUCOSE ISOMERASE"/>
    <property type="match status" value="1"/>
</dbReference>
<dbReference type="PANTHER" id="PTHR36120:SF1">
    <property type="entry name" value="L-FUCOSE ISOMERASE C-TERMINAL DOMAIN-CONTAINING PROTEIN"/>
    <property type="match status" value="1"/>
</dbReference>
<evidence type="ECO:0000313" key="5">
    <source>
        <dbReference type="Proteomes" id="UP000017938"/>
    </source>
</evidence>
<accession>R6TYR1</accession>
<dbReference type="GO" id="GO:0016861">
    <property type="term" value="F:intramolecular oxidoreductase activity, interconverting aldoses and ketoses"/>
    <property type="evidence" value="ECO:0007669"/>
    <property type="project" value="InterPro"/>
</dbReference>
<dbReference type="SUPFAM" id="SSF53743">
    <property type="entry name" value="FucI/AraA N-terminal and middle domains"/>
    <property type="match status" value="1"/>
</dbReference>
<dbReference type="STRING" id="1263015.BN580_00376"/>
<dbReference type="InterPro" id="IPR009015">
    <property type="entry name" value="Fucose_isomerase_N/cen_sf"/>
</dbReference>
<comment type="caution">
    <text evidence="3">The sequence shown here is derived from an EMBL/GenBank/DDBJ whole genome shotgun (WGS) entry which is preliminary data.</text>
</comment>
<dbReference type="Proteomes" id="UP001139365">
    <property type="component" value="Unassembled WGS sequence"/>
</dbReference>
<evidence type="ECO:0000313" key="6">
    <source>
        <dbReference type="Proteomes" id="UP001139365"/>
    </source>
</evidence>